<sequence length="47" mass="5373">MVSYNRIRILKNHGILLLSNEVNVKVDKENYLILSAVGINILCFVNE</sequence>
<dbReference type="AlphaFoldDB" id="D3VHI4"/>
<dbReference type="EMBL" id="FN667742">
    <property type="protein sequence ID" value="CBJ90629.1"/>
    <property type="molecule type" value="Genomic_DNA"/>
</dbReference>
<evidence type="ECO:0000313" key="2">
    <source>
        <dbReference type="Proteomes" id="UP000008075"/>
    </source>
</evidence>
<dbReference type="KEGG" id="xne:XNC1_2571"/>
<protein>
    <submittedName>
        <fullName evidence="1">Uncharacterized protein</fullName>
    </submittedName>
</protein>
<gene>
    <name evidence="1" type="ordered locus">XNC1_2571</name>
</gene>
<dbReference type="Proteomes" id="UP000008075">
    <property type="component" value="Chromosome"/>
</dbReference>
<dbReference type="HOGENOM" id="CLU_3335068_0_0_6"/>
<accession>D3VHI4</accession>
<evidence type="ECO:0000313" key="1">
    <source>
        <dbReference type="EMBL" id="CBJ90629.1"/>
    </source>
</evidence>
<proteinExistence type="predicted"/>
<keyword evidence="2" id="KW-1185">Reference proteome</keyword>
<organism evidence="1 2">
    <name type="scientific">Xenorhabdus nematophila (strain ATCC 19061 / DSM 3370 / CCUG 14189 / LMG 1036 / NCIMB 9965 / AN6)</name>
    <dbReference type="NCBI Taxonomy" id="406817"/>
    <lineage>
        <taxon>Bacteria</taxon>
        <taxon>Pseudomonadati</taxon>
        <taxon>Pseudomonadota</taxon>
        <taxon>Gammaproteobacteria</taxon>
        <taxon>Enterobacterales</taxon>
        <taxon>Morganellaceae</taxon>
        <taxon>Xenorhabdus</taxon>
    </lineage>
</organism>
<reference evidence="1 2" key="1">
    <citation type="journal article" date="2011" name="PLoS ONE">
        <title>The entomopathogenic bacterial endosymbionts xenorhabdus and photorhabdus: convergent lifestyles from divergent genomes.</title>
        <authorList>
            <person name="Chaston J.M."/>
            <person name="Suen G."/>
            <person name="Tucker S.L."/>
            <person name="Andersen A.W."/>
            <person name="Bhasin A."/>
            <person name="Bode E."/>
            <person name="Bode H.B."/>
            <person name="Brachmann A.O."/>
            <person name="Cowles C.E."/>
            <person name="Cowles K.N."/>
            <person name="Darby C."/>
            <person name="de Leon L."/>
            <person name="Drace K."/>
            <person name="Du Z."/>
            <person name="Givaudan A."/>
            <person name="Herbert Tran E.E."/>
            <person name="Jewell K.A."/>
            <person name="Knack J.J."/>
            <person name="Krasomil-Osterfeld K.C."/>
            <person name="Kukor R."/>
            <person name="Lanois A."/>
            <person name="Latreille P."/>
            <person name="Leimgruber N.K."/>
            <person name="Lipke C.M."/>
            <person name="Liu R."/>
            <person name="Lu X."/>
            <person name="Martens E.C."/>
            <person name="Marri P.R."/>
            <person name="Medigue C."/>
            <person name="Menard M.L."/>
            <person name="Miller N.M."/>
            <person name="Morales-Soto N."/>
            <person name="Norton S."/>
            <person name="Ogier J.C."/>
            <person name="Orchard S.S."/>
            <person name="Park D."/>
            <person name="Park Y."/>
            <person name="Qurollo B.A."/>
            <person name="Sugar D.R."/>
            <person name="Richards G.R."/>
            <person name="Rouy Z."/>
            <person name="Slominski B."/>
            <person name="Slominski K."/>
            <person name="Snyder H."/>
            <person name="Tjaden B.C."/>
            <person name="van der Hoeven R."/>
            <person name="Welch R.D."/>
            <person name="Wheeler C."/>
            <person name="Xiang B."/>
            <person name="Barbazuk B."/>
            <person name="Gaudriault S."/>
            <person name="Goodner B."/>
            <person name="Slater S.C."/>
            <person name="Forst S."/>
            <person name="Goldman B.S."/>
            <person name="Goodrich-Blair H."/>
        </authorList>
    </citation>
    <scope>NUCLEOTIDE SEQUENCE [LARGE SCALE GENOMIC DNA]</scope>
    <source>
        <strain evidence="2">ATCC 19061 / DSM 3370 / CCUG 14189 / LMG 1036 / NCIMB 9965 / AN6</strain>
    </source>
</reference>
<name>D3VHI4_XENNA</name>